<reference evidence="5" key="2">
    <citation type="submission" date="2023-06" db="EMBL/GenBank/DDBJ databases">
        <authorList>
            <person name="Swenson N.G."/>
            <person name="Wegrzyn J.L."/>
            <person name="Mcevoy S.L."/>
        </authorList>
    </citation>
    <scope>NUCLEOTIDE SEQUENCE</scope>
    <source>
        <strain evidence="5">NS2018</strain>
        <tissue evidence="5">Leaf</tissue>
    </source>
</reference>
<feature type="chain" id="PRO_5041322022" description="COBRA-like protein" evidence="4">
    <location>
        <begin position="37"/>
        <end position="209"/>
    </location>
</feature>
<dbReference type="GO" id="GO:0052324">
    <property type="term" value="P:plant-type cell wall cellulose biosynthetic process"/>
    <property type="evidence" value="ECO:0007669"/>
    <property type="project" value="TreeGrafter"/>
</dbReference>
<comment type="caution">
    <text evidence="5">The sequence shown here is derived from an EMBL/GenBank/DDBJ whole genome shotgun (WGS) entry which is preliminary data.</text>
</comment>
<name>A0AA39W1U4_ACESA</name>
<dbReference type="Proteomes" id="UP001168877">
    <property type="component" value="Unassembled WGS sequence"/>
</dbReference>
<dbReference type="GO" id="GO:0010215">
    <property type="term" value="P:cellulose microfibril organization"/>
    <property type="evidence" value="ECO:0007669"/>
    <property type="project" value="InterPro"/>
</dbReference>
<dbReference type="Pfam" id="PF04833">
    <property type="entry name" value="COBRA"/>
    <property type="match status" value="1"/>
</dbReference>
<keyword evidence="2 4" id="KW-0732">Signal</keyword>
<evidence type="ECO:0000256" key="1">
    <source>
        <dbReference type="ARBA" id="ARBA00005507"/>
    </source>
</evidence>
<protein>
    <recommendedName>
        <fullName evidence="7">COBRA-like protein</fullName>
    </recommendedName>
</protein>
<keyword evidence="6" id="KW-1185">Reference proteome</keyword>
<evidence type="ECO:0000256" key="3">
    <source>
        <dbReference type="ARBA" id="ARBA00023180"/>
    </source>
</evidence>
<proteinExistence type="inferred from homology"/>
<evidence type="ECO:0000256" key="4">
    <source>
        <dbReference type="SAM" id="SignalP"/>
    </source>
</evidence>
<evidence type="ECO:0000256" key="2">
    <source>
        <dbReference type="ARBA" id="ARBA00022729"/>
    </source>
</evidence>
<reference evidence="5" key="1">
    <citation type="journal article" date="2022" name="Plant J.">
        <title>Strategies of tolerance reflected in two North American maple genomes.</title>
        <authorList>
            <person name="McEvoy S.L."/>
            <person name="Sezen U.U."/>
            <person name="Trouern-Trend A."/>
            <person name="McMahon S.M."/>
            <person name="Schaberg P.G."/>
            <person name="Yang J."/>
            <person name="Wegrzyn J.L."/>
            <person name="Swenson N.G."/>
        </authorList>
    </citation>
    <scope>NUCLEOTIDE SEQUENCE</scope>
    <source>
        <strain evidence="5">NS2018</strain>
    </source>
</reference>
<accession>A0AA39W1U4</accession>
<dbReference type="InterPro" id="IPR006918">
    <property type="entry name" value="COBRA_pln"/>
</dbReference>
<dbReference type="PANTHER" id="PTHR31673">
    <property type="entry name" value="PROTEIN COBRA"/>
    <property type="match status" value="1"/>
</dbReference>
<evidence type="ECO:0000313" key="6">
    <source>
        <dbReference type="Proteomes" id="UP001168877"/>
    </source>
</evidence>
<evidence type="ECO:0008006" key="7">
    <source>
        <dbReference type="Google" id="ProtNLM"/>
    </source>
</evidence>
<feature type="signal peptide" evidence="4">
    <location>
        <begin position="1"/>
        <end position="36"/>
    </location>
</feature>
<gene>
    <name evidence="5" type="ORF">LWI29_016881</name>
</gene>
<dbReference type="EMBL" id="JAUESC010000003">
    <property type="protein sequence ID" value="KAK0600625.1"/>
    <property type="molecule type" value="Genomic_DNA"/>
</dbReference>
<sequence length="209" mass="23187">MESLLSPLTGSITKLTSFTLLFLFLFSCSTFTPTEAYDAVDPNGNITIKWDLMSWTPDGYVAVVTMFNFQQYRHIRAPGWTLGWTWAKKEFIWSMVGGQTTEQGDCSKYKGNVPHCCKKDPTVVDLLPGTPYNQQIANCCRGGVLKPWDASSFQLSVGAAGTTNKTVQMPKHFTLNAPGNAYTCGPPQIVQPTKFITQDKKRVTRALSK</sequence>
<evidence type="ECO:0000313" key="5">
    <source>
        <dbReference type="EMBL" id="KAK0600625.1"/>
    </source>
</evidence>
<dbReference type="AlphaFoldDB" id="A0AA39W1U4"/>
<comment type="similarity">
    <text evidence="1">Belongs to the COBRA family.</text>
</comment>
<dbReference type="PANTHER" id="PTHR31673:SF3">
    <property type="entry name" value="COBRA-LIKE PROTEIN 4"/>
    <property type="match status" value="1"/>
</dbReference>
<dbReference type="GO" id="GO:0005886">
    <property type="term" value="C:plasma membrane"/>
    <property type="evidence" value="ECO:0007669"/>
    <property type="project" value="TreeGrafter"/>
</dbReference>
<keyword evidence="3" id="KW-0325">Glycoprotein</keyword>
<organism evidence="5 6">
    <name type="scientific">Acer saccharum</name>
    <name type="common">Sugar maple</name>
    <dbReference type="NCBI Taxonomy" id="4024"/>
    <lineage>
        <taxon>Eukaryota</taxon>
        <taxon>Viridiplantae</taxon>
        <taxon>Streptophyta</taxon>
        <taxon>Embryophyta</taxon>
        <taxon>Tracheophyta</taxon>
        <taxon>Spermatophyta</taxon>
        <taxon>Magnoliopsida</taxon>
        <taxon>eudicotyledons</taxon>
        <taxon>Gunneridae</taxon>
        <taxon>Pentapetalae</taxon>
        <taxon>rosids</taxon>
        <taxon>malvids</taxon>
        <taxon>Sapindales</taxon>
        <taxon>Sapindaceae</taxon>
        <taxon>Hippocastanoideae</taxon>
        <taxon>Acereae</taxon>
        <taxon>Acer</taxon>
    </lineage>
</organism>